<dbReference type="EMBL" id="CADCXV010001265">
    <property type="protein sequence ID" value="CAB0043066.1"/>
    <property type="molecule type" value="Genomic_DNA"/>
</dbReference>
<name>A0A6H5J0E0_9HYME</name>
<dbReference type="Proteomes" id="UP000479190">
    <property type="component" value="Unassembled WGS sequence"/>
</dbReference>
<feature type="compositionally biased region" description="Acidic residues" evidence="1">
    <location>
        <begin position="201"/>
        <end position="216"/>
    </location>
</feature>
<feature type="non-terminal residue" evidence="2">
    <location>
        <position position="442"/>
    </location>
</feature>
<proteinExistence type="predicted"/>
<reference evidence="2 3" key="1">
    <citation type="submission" date="2020-02" db="EMBL/GenBank/DDBJ databases">
        <authorList>
            <person name="Ferguson B K."/>
        </authorList>
    </citation>
    <scope>NUCLEOTIDE SEQUENCE [LARGE SCALE GENOMIC DNA]</scope>
</reference>
<accession>A0A6H5J0E0</accession>
<evidence type="ECO:0000313" key="3">
    <source>
        <dbReference type="Proteomes" id="UP000479190"/>
    </source>
</evidence>
<feature type="region of interest" description="Disordered" evidence="1">
    <location>
        <begin position="198"/>
        <end position="225"/>
    </location>
</feature>
<evidence type="ECO:0000256" key="1">
    <source>
        <dbReference type="SAM" id="MobiDB-lite"/>
    </source>
</evidence>
<protein>
    <submittedName>
        <fullName evidence="2">Uncharacterized protein</fullName>
    </submittedName>
</protein>
<sequence length="442" mass="50300">MIVSLRSAFSIFASYRHVSGLLSKTKYRPNAMRNSRTPKNISRGSVSATLRCGLFFFDDTVAHTHAYKHSLHGESCDNLVEMLNIENGLTSLSDVVRVHRLGRAPYTKGHIHARAQALSSKRTAQENFFPLLSASVASRLDPLQRVMCRCRALELLTRARTSVQESISESEYEDHSSVYMCASVCVSRHSGDNIHSRNVEEYDFDDGDDEEDEEENSIGKTRKMRQPIKADQKRCAEYGYALVYRDVKRRRAGPRCACDVRCASCTFYMCIARLNEKIVQKYLNCNVAVRPIAKYVRLFATNSRLALLYDRIVCMLERCAPLERGNLYNGIHFEIRAFAGRTSLCIPWPRPPISVQYSSRKRSKLSVPLGCIVQERQLATRESRDTSLTEKIEIMYTTNAPPGKIVITTCTLEHTAHGIIVVMIRQDLRPIVHLRNTVVKRR</sequence>
<gene>
    <name evidence="2" type="ORF">TBRA_LOCUS14654</name>
</gene>
<dbReference type="AlphaFoldDB" id="A0A6H5J0E0"/>
<organism evidence="2 3">
    <name type="scientific">Trichogramma brassicae</name>
    <dbReference type="NCBI Taxonomy" id="86971"/>
    <lineage>
        <taxon>Eukaryota</taxon>
        <taxon>Metazoa</taxon>
        <taxon>Ecdysozoa</taxon>
        <taxon>Arthropoda</taxon>
        <taxon>Hexapoda</taxon>
        <taxon>Insecta</taxon>
        <taxon>Pterygota</taxon>
        <taxon>Neoptera</taxon>
        <taxon>Endopterygota</taxon>
        <taxon>Hymenoptera</taxon>
        <taxon>Apocrita</taxon>
        <taxon>Proctotrupomorpha</taxon>
        <taxon>Chalcidoidea</taxon>
        <taxon>Trichogrammatidae</taxon>
        <taxon>Trichogramma</taxon>
    </lineage>
</organism>
<keyword evidence="3" id="KW-1185">Reference proteome</keyword>
<evidence type="ECO:0000313" key="2">
    <source>
        <dbReference type="EMBL" id="CAB0043066.1"/>
    </source>
</evidence>